<feature type="compositionally biased region" description="Basic and acidic residues" evidence="1">
    <location>
        <begin position="13"/>
        <end position="22"/>
    </location>
</feature>
<gene>
    <name evidence="2" type="ORF">T12_12395</name>
</gene>
<evidence type="ECO:0000313" key="3">
    <source>
        <dbReference type="Proteomes" id="UP000054783"/>
    </source>
</evidence>
<dbReference type="Proteomes" id="UP000054783">
    <property type="component" value="Unassembled WGS sequence"/>
</dbReference>
<feature type="region of interest" description="Disordered" evidence="1">
    <location>
        <begin position="1"/>
        <end position="27"/>
    </location>
</feature>
<sequence length="115" mass="12845">MSSHSHGASQGRPKGEKSRHAAESLAHQEAITMPLSQGLLQWKDFQEIVIHLMDKALAALCGSHASFTWKASFRADRPEMKHVGRLSEMLSSLQKVGLLLKAEKRQLLQRSVNFL</sequence>
<name>A0A0V0ZGV9_9BILA</name>
<organism evidence="2 3">
    <name type="scientific">Trichinella patagoniensis</name>
    <dbReference type="NCBI Taxonomy" id="990121"/>
    <lineage>
        <taxon>Eukaryota</taxon>
        <taxon>Metazoa</taxon>
        <taxon>Ecdysozoa</taxon>
        <taxon>Nematoda</taxon>
        <taxon>Enoplea</taxon>
        <taxon>Dorylaimia</taxon>
        <taxon>Trichinellida</taxon>
        <taxon>Trichinellidae</taxon>
        <taxon>Trichinella</taxon>
    </lineage>
</organism>
<keyword evidence="3" id="KW-1185">Reference proteome</keyword>
<protein>
    <submittedName>
        <fullName evidence="2">Uncharacterized protein</fullName>
    </submittedName>
</protein>
<comment type="caution">
    <text evidence="2">The sequence shown here is derived from an EMBL/GenBank/DDBJ whole genome shotgun (WGS) entry which is preliminary data.</text>
</comment>
<proteinExistence type="predicted"/>
<evidence type="ECO:0000256" key="1">
    <source>
        <dbReference type="SAM" id="MobiDB-lite"/>
    </source>
</evidence>
<dbReference type="EMBL" id="JYDQ01000198">
    <property type="protein sequence ID" value="KRY11338.1"/>
    <property type="molecule type" value="Genomic_DNA"/>
</dbReference>
<dbReference type="AlphaFoldDB" id="A0A0V0ZGV9"/>
<evidence type="ECO:0000313" key="2">
    <source>
        <dbReference type="EMBL" id="KRY11338.1"/>
    </source>
</evidence>
<accession>A0A0V0ZGV9</accession>
<reference evidence="2 3" key="1">
    <citation type="submission" date="2015-01" db="EMBL/GenBank/DDBJ databases">
        <title>Evolution of Trichinella species and genotypes.</title>
        <authorList>
            <person name="Korhonen P.K."/>
            <person name="Edoardo P."/>
            <person name="Giuseppe L.R."/>
            <person name="Gasser R.B."/>
        </authorList>
    </citation>
    <scope>NUCLEOTIDE SEQUENCE [LARGE SCALE GENOMIC DNA]</scope>
    <source>
        <strain evidence="2">ISS2496</strain>
    </source>
</reference>